<evidence type="ECO:0000313" key="3">
    <source>
        <dbReference type="Proteomes" id="UP000321304"/>
    </source>
</evidence>
<dbReference type="PROSITE" id="PS50995">
    <property type="entry name" value="HTH_MARR_2"/>
    <property type="match status" value="1"/>
</dbReference>
<dbReference type="GO" id="GO:0003677">
    <property type="term" value="F:DNA binding"/>
    <property type="evidence" value="ECO:0007669"/>
    <property type="project" value="UniProtKB-KW"/>
</dbReference>
<dbReference type="AlphaFoldDB" id="A0A560LCR5"/>
<evidence type="ECO:0000313" key="2">
    <source>
        <dbReference type="EMBL" id="TWB93145.1"/>
    </source>
</evidence>
<dbReference type="Pfam" id="PF01047">
    <property type="entry name" value="MarR"/>
    <property type="match status" value="1"/>
</dbReference>
<name>A0A560LCR5_9BRAD</name>
<dbReference type="GO" id="GO:0003700">
    <property type="term" value="F:DNA-binding transcription factor activity"/>
    <property type="evidence" value="ECO:0007669"/>
    <property type="project" value="InterPro"/>
</dbReference>
<feature type="domain" description="HTH marR-type" evidence="1">
    <location>
        <begin position="1"/>
        <end position="107"/>
    </location>
</feature>
<keyword evidence="3" id="KW-1185">Reference proteome</keyword>
<comment type="caution">
    <text evidence="2">The sequence shown here is derived from an EMBL/GenBank/DDBJ whole genome shotgun (WGS) entry which is preliminary data.</text>
</comment>
<protein>
    <submittedName>
        <fullName evidence="2">DNA-binding MarR family transcriptional regulator</fullName>
    </submittedName>
</protein>
<sequence length="116" mass="12748">MILTALADLDREDGAPVNVVSKLMHVDASFVTTQSKLLEKKGLLRRRSSTSDARVVQLSLTDKTYKLLTTIATKLEALDEFVFGEFGIPGSLELVSKLAAVRHRLESACLKVALEF</sequence>
<dbReference type="InterPro" id="IPR036390">
    <property type="entry name" value="WH_DNA-bd_sf"/>
</dbReference>
<evidence type="ECO:0000259" key="1">
    <source>
        <dbReference type="PROSITE" id="PS50995"/>
    </source>
</evidence>
<accession>A0A560LCR5</accession>
<reference evidence="2 3" key="1">
    <citation type="submission" date="2019-06" db="EMBL/GenBank/DDBJ databases">
        <title>Genomic Encyclopedia of Type Strains, Phase IV (KMG-V): Genome sequencing to study the core and pangenomes of soil and plant-associated prokaryotes.</title>
        <authorList>
            <person name="Whitman W."/>
        </authorList>
    </citation>
    <scope>NUCLEOTIDE SEQUENCE [LARGE SCALE GENOMIC DNA]</scope>
    <source>
        <strain evidence="2 3">BR 10355</strain>
    </source>
</reference>
<dbReference type="InterPro" id="IPR036388">
    <property type="entry name" value="WH-like_DNA-bd_sf"/>
</dbReference>
<dbReference type="EMBL" id="VITY01000011">
    <property type="protein sequence ID" value="TWB93145.1"/>
    <property type="molecule type" value="Genomic_DNA"/>
</dbReference>
<dbReference type="Proteomes" id="UP000321304">
    <property type="component" value="Unassembled WGS sequence"/>
</dbReference>
<organism evidence="2 3">
    <name type="scientific">Bradyrhizobium macuxiense</name>
    <dbReference type="NCBI Taxonomy" id="1755647"/>
    <lineage>
        <taxon>Bacteria</taxon>
        <taxon>Pseudomonadati</taxon>
        <taxon>Pseudomonadota</taxon>
        <taxon>Alphaproteobacteria</taxon>
        <taxon>Hyphomicrobiales</taxon>
        <taxon>Nitrobacteraceae</taxon>
        <taxon>Bradyrhizobium</taxon>
    </lineage>
</organism>
<proteinExistence type="predicted"/>
<dbReference type="InterPro" id="IPR000835">
    <property type="entry name" value="HTH_MarR-typ"/>
</dbReference>
<dbReference type="SUPFAM" id="SSF46785">
    <property type="entry name" value="Winged helix' DNA-binding domain"/>
    <property type="match status" value="1"/>
</dbReference>
<gene>
    <name evidence="2" type="ORF">FBZ93_111184</name>
</gene>
<keyword evidence="2" id="KW-0238">DNA-binding</keyword>
<dbReference type="Gene3D" id="1.10.10.10">
    <property type="entry name" value="Winged helix-like DNA-binding domain superfamily/Winged helix DNA-binding domain"/>
    <property type="match status" value="1"/>
</dbReference>
<dbReference type="SMART" id="SM00347">
    <property type="entry name" value="HTH_MARR"/>
    <property type="match status" value="1"/>
</dbReference>
<dbReference type="STRING" id="1755647.AS156_06600"/>